<dbReference type="Proteomes" id="UP001498421">
    <property type="component" value="Unassembled WGS sequence"/>
</dbReference>
<dbReference type="EMBL" id="JAZAVK010000092">
    <property type="protein sequence ID" value="KAK7424195.1"/>
    <property type="molecule type" value="Genomic_DNA"/>
</dbReference>
<name>A0ABR1HSJ9_9HYPO</name>
<protein>
    <submittedName>
        <fullName evidence="2">Uncharacterized protein</fullName>
    </submittedName>
</protein>
<reference evidence="2 3" key="1">
    <citation type="journal article" date="2025" name="Microbiol. Resour. Announc.">
        <title>Draft genome sequences for Neonectria magnoliae and Neonectria punicea, canker pathogens of Liriodendron tulipifera and Acer saccharum in West Virginia.</title>
        <authorList>
            <person name="Petronek H.M."/>
            <person name="Kasson M.T."/>
            <person name="Metheny A.M."/>
            <person name="Stauder C.M."/>
            <person name="Lovett B."/>
            <person name="Lynch S.C."/>
            <person name="Garnas J.R."/>
            <person name="Kasson L.R."/>
            <person name="Stajich J.E."/>
        </authorList>
    </citation>
    <scope>NUCLEOTIDE SEQUENCE [LARGE SCALE GENOMIC DNA]</scope>
    <source>
        <strain evidence="2 3">NRRL 64651</strain>
    </source>
</reference>
<sequence>MVEAFLFKLRSWYFLHVDGFQEATFDKTFFDRLVLKNETKEHIQRLTQMYTRSASQPTLTSNKIFHQDQFGPQDCPAEESGDHVDR</sequence>
<comment type="caution">
    <text evidence="2">The sequence shown here is derived from an EMBL/GenBank/DDBJ whole genome shotgun (WGS) entry which is preliminary data.</text>
</comment>
<organism evidence="2 3">
    <name type="scientific">Neonectria magnoliae</name>
    <dbReference type="NCBI Taxonomy" id="2732573"/>
    <lineage>
        <taxon>Eukaryota</taxon>
        <taxon>Fungi</taxon>
        <taxon>Dikarya</taxon>
        <taxon>Ascomycota</taxon>
        <taxon>Pezizomycotina</taxon>
        <taxon>Sordariomycetes</taxon>
        <taxon>Hypocreomycetidae</taxon>
        <taxon>Hypocreales</taxon>
        <taxon>Nectriaceae</taxon>
        <taxon>Neonectria</taxon>
    </lineage>
</organism>
<evidence type="ECO:0000313" key="2">
    <source>
        <dbReference type="EMBL" id="KAK7424195.1"/>
    </source>
</evidence>
<evidence type="ECO:0000313" key="3">
    <source>
        <dbReference type="Proteomes" id="UP001498421"/>
    </source>
</evidence>
<keyword evidence="3" id="KW-1185">Reference proteome</keyword>
<proteinExistence type="predicted"/>
<feature type="region of interest" description="Disordered" evidence="1">
    <location>
        <begin position="67"/>
        <end position="86"/>
    </location>
</feature>
<gene>
    <name evidence="2" type="ORF">QQZ08_008683</name>
</gene>
<accession>A0ABR1HSJ9</accession>
<evidence type="ECO:0000256" key="1">
    <source>
        <dbReference type="SAM" id="MobiDB-lite"/>
    </source>
</evidence>